<dbReference type="PANTHER" id="PTHR12313">
    <property type="entry name" value="E3 UBIQUITIN-PROTEIN LIGASE RNF5-RELATED"/>
    <property type="match status" value="1"/>
</dbReference>
<feature type="transmembrane region" description="Helical" evidence="12">
    <location>
        <begin position="177"/>
        <end position="199"/>
    </location>
</feature>
<keyword evidence="12" id="KW-1133">Transmembrane helix</keyword>
<name>A0A6P4HWS2_DROKI</name>
<dbReference type="Proteomes" id="UP001652661">
    <property type="component" value="Chromosome 3R"/>
</dbReference>
<keyword evidence="5" id="KW-0808">Transferase</keyword>
<protein>
    <recommendedName>
        <fullName evidence="4">RING-type E3 ubiquitin transferase</fullName>
        <ecNumber evidence="4">2.3.2.27</ecNumber>
    </recommendedName>
</protein>
<keyword evidence="12" id="KW-0812">Transmembrane</keyword>
<accession>A0A6P4HWS2</accession>
<dbReference type="InterPro" id="IPR017907">
    <property type="entry name" value="Znf_RING_CS"/>
</dbReference>
<comment type="catalytic activity">
    <reaction evidence="1">
        <text>S-ubiquitinyl-[E2 ubiquitin-conjugating enzyme]-L-cysteine + [acceptor protein]-L-lysine = [E2 ubiquitin-conjugating enzyme]-L-cysteine + N(6)-ubiquitinyl-[acceptor protein]-L-lysine.</text>
        <dbReference type="EC" id="2.3.2.27"/>
    </reaction>
</comment>
<dbReference type="Gene3D" id="3.30.40.10">
    <property type="entry name" value="Zinc/RING finger domain, C3HC4 (zinc finger)"/>
    <property type="match status" value="1"/>
</dbReference>
<evidence type="ECO:0000256" key="3">
    <source>
        <dbReference type="ARBA" id="ARBA00004906"/>
    </source>
</evidence>
<evidence type="ECO:0000256" key="8">
    <source>
        <dbReference type="ARBA" id="ARBA00022786"/>
    </source>
</evidence>
<dbReference type="SUPFAM" id="SSF57850">
    <property type="entry name" value="RING/U-box"/>
    <property type="match status" value="1"/>
</dbReference>
<gene>
    <name evidence="15" type="primary">LOC108073180</name>
</gene>
<dbReference type="PROSITE" id="PS50089">
    <property type="entry name" value="ZF_RING_2"/>
    <property type="match status" value="1"/>
</dbReference>
<dbReference type="GO" id="GO:0016567">
    <property type="term" value="P:protein ubiquitination"/>
    <property type="evidence" value="ECO:0007669"/>
    <property type="project" value="UniProtKB-UniPathway"/>
</dbReference>
<dbReference type="GeneID" id="108073180"/>
<evidence type="ECO:0000256" key="9">
    <source>
        <dbReference type="ARBA" id="ARBA00022833"/>
    </source>
</evidence>
<dbReference type="GO" id="GO:0060255">
    <property type="term" value="P:regulation of macromolecule metabolic process"/>
    <property type="evidence" value="ECO:0007669"/>
    <property type="project" value="UniProtKB-ARBA"/>
</dbReference>
<comment type="subcellular location">
    <subcellularLocation>
        <location evidence="2">Endomembrane system</location>
    </subcellularLocation>
</comment>
<evidence type="ECO:0000256" key="7">
    <source>
        <dbReference type="ARBA" id="ARBA00022771"/>
    </source>
</evidence>
<dbReference type="RefSeq" id="XP_017020175.1">
    <property type="nucleotide sequence ID" value="XM_017164686.3"/>
</dbReference>
<keyword evidence="7 11" id="KW-0863">Zinc-finger</keyword>
<evidence type="ECO:0000256" key="12">
    <source>
        <dbReference type="SAM" id="Phobius"/>
    </source>
</evidence>
<evidence type="ECO:0000259" key="13">
    <source>
        <dbReference type="PROSITE" id="PS50089"/>
    </source>
</evidence>
<proteinExistence type="predicted"/>
<reference evidence="15" key="1">
    <citation type="submission" date="2025-08" db="UniProtKB">
        <authorList>
            <consortium name="RefSeq"/>
        </authorList>
    </citation>
    <scope>IDENTIFICATION</scope>
    <source>
        <strain evidence="15">14028-0561.14</strain>
        <tissue evidence="15">Whole fly</tissue>
    </source>
</reference>
<keyword evidence="8" id="KW-0833">Ubl conjugation pathway</keyword>
<evidence type="ECO:0000313" key="15">
    <source>
        <dbReference type="RefSeq" id="XP_017020175.1"/>
    </source>
</evidence>
<dbReference type="InterPro" id="IPR013083">
    <property type="entry name" value="Znf_RING/FYVE/PHD"/>
</dbReference>
<dbReference type="GO" id="GO:0008270">
    <property type="term" value="F:zinc ion binding"/>
    <property type="evidence" value="ECO:0007669"/>
    <property type="project" value="UniProtKB-KW"/>
</dbReference>
<keyword evidence="9" id="KW-0862">Zinc</keyword>
<evidence type="ECO:0000256" key="4">
    <source>
        <dbReference type="ARBA" id="ARBA00012483"/>
    </source>
</evidence>
<dbReference type="InterPro" id="IPR001841">
    <property type="entry name" value="Znf_RING"/>
</dbReference>
<comment type="pathway">
    <text evidence="3">Protein modification; protein ubiquitination.</text>
</comment>
<evidence type="ECO:0000256" key="11">
    <source>
        <dbReference type="PROSITE-ProRule" id="PRU00175"/>
    </source>
</evidence>
<dbReference type="UniPathway" id="UPA00143"/>
<dbReference type="GO" id="GO:0061630">
    <property type="term" value="F:ubiquitin protein ligase activity"/>
    <property type="evidence" value="ECO:0007669"/>
    <property type="project" value="UniProtKB-EC"/>
</dbReference>
<evidence type="ECO:0000256" key="5">
    <source>
        <dbReference type="ARBA" id="ARBA00022679"/>
    </source>
</evidence>
<dbReference type="GO" id="GO:0006511">
    <property type="term" value="P:ubiquitin-dependent protein catabolic process"/>
    <property type="evidence" value="ECO:0007669"/>
    <property type="project" value="InterPro"/>
</dbReference>
<dbReference type="OrthoDB" id="302966at2759"/>
<evidence type="ECO:0000256" key="6">
    <source>
        <dbReference type="ARBA" id="ARBA00022723"/>
    </source>
</evidence>
<keyword evidence="14" id="KW-1185">Reference proteome</keyword>
<dbReference type="AlphaFoldDB" id="A0A6P4HWS2"/>
<sequence>MDQNNEGEQLQAEEPELDPALNIRDAVRAFIQALPEEDHDADLANGNVQLLSPYICRHCRDYVRGGVITICGHMFCWTCLWPLLVESPSPVCPLCQTELILHVDIIPFYGEGPNSGAADGEFLAEPGAVPRPSGICFAEPNEDVAQHGGINARIVDQYFAQRVQWLKRKLSFPRIKLTVTYLQWLQVICVILMLLVWQFV</sequence>
<dbReference type="Pfam" id="PF00097">
    <property type="entry name" value="zf-C3HC4"/>
    <property type="match status" value="1"/>
</dbReference>
<dbReference type="InterPro" id="IPR018957">
    <property type="entry name" value="Znf_C3HC4_RING-type"/>
</dbReference>
<dbReference type="EC" id="2.3.2.27" evidence="4"/>
<keyword evidence="6" id="KW-0479">Metal-binding</keyword>
<evidence type="ECO:0000256" key="1">
    <source>
        <dbReference type="ARBA" id="ARBA00000900"/>
    </source>
</evidence>
<feature type="domain" description="RING-type" evidence="13">
    <location>
        <begin position="56"/>
        <end position="96"/>
    </location>
</feature>
<keyword evidence="10 12" id="KW-0472">Membrane</keyword>
<dbReference type="GO" id="GO:0005634">
    <property type="term" value="C:nucleus"/>
    <property type="evidence" value="ECO:0007669"/>
    <property type="project" value="UniProtKB-ARBA"/>
</dbReference>
<dbReference type="GO" id="GO:0005783">
    <property type="term" value="C:endoplasmic reticulum"/>
    <property type="evidence" value="ECO:0007669"/>
    <property type="project" value="InterPro"/>
</dbReference>
<organism evidence="14 15">
    <name type="scientific">Drosophila kikkawai</name>
    <name type="common">Fruit fly</name>
    <dbReference type="NCBI Taxonomy" id="30033"/>
    <lineage>
        <taxon>Eukaryota</taxon>
        <taxon>Metazoa</taxon>
        <taxon>Ecdysozoa</taxon>
        <taxon>Arthropoda</taxon>
        <taxon>Hexapoda</taxon>
        <taxon>Insecta</taxon>
        <taxon>Pterygota</taxon>
        <taxon>Neoptera</taxon>
        <taxon>Endopterygota</taxon>
        <taxon>Diptera</taxon>
        <taxon>Brachycera</taxon>
        <taxon>Muscomorpha</taxon>
        <taxon>Ephydroidea</taxon>
        <taxon>Drosophilidae</taxon>
        <taxon>Drosophila</taxon>
        <taxon>Sophophora</taxon>
    </lineage>
</organism>
<evidence type="ECO:0000313" key="14">
    <source>
        <dbReference type="Proteomes" id="UP001652661"/>
    </source>
</evidence>
<dbReference type="InterPro" id="IPR045103">
    <property type="entry name" value="RNF5/RNF185-like"/>
</dbReference>
<dbReference type="PROSITE" id="PS00518">
    <property type="entry name" value="ZF_RING_1"/>
    <property type="match status" value="1"/>
</dbReference>
<evidence type="ECO:0000256" key="10">
    <source>
        <dbReference type="ARBA" id="ARBA00023136"/>
    </source>
</evidence>
<evidence type="ECO:0000256" key="2">
    <source>
        <dbReference type="ARBA" id="ARBA00004308"/>
    </source>
</evidence>